<keyword evidence="3" id="KW-1185">Reference proteome</keyword>
<evidence type="ECO:0000313" key="2">
    <source>
        <dbReference type="EMBL" id="KAK6154838.1"/>
    </source>
</evidence>
<comment type="caution">
    <text evidence="2">The sequence shown here is derived from an EMBL/GenBank/DDBJ whole genome shotgun (WGS) entry which is preliminary data.</text>
</comment>
<reference evidence="2 3" key="1">
    <citation type="journal article" date="2021" name="Comput. Struct. Biotechnol. J.">
        <title>De novo genome assembly of the potent medicinal plant Rehmannia glutinosa using nanopore technology.</title>
        <authorList>
            <person name="Ma L."/>
            <person name="Dong C."/>
            <person name="Song C."/>
            <person name="Wang X."/>
            <person name="Zheng X."/>
            <person name="Niu Y."/>
            <person name="Chen S."/>
            <person name="Feng W."/>
        </authorList>
    </citation>
    <scope>NUCLEOTIDE SEQUENCE [LARGE SCALE GENOMIC DNA]</scope>
    <source>
        <strain evidence="2">DH-2019</strain>
    </source>
</reference>
<name>A0ABR0X599_REHGL</name>
<feature type="compositionally biased region" description="Low complexity" evidence="1">
    <location>
        <begin position="701"/>
        <end position="711"/>
    </location>
</feature>
<protein>
    <submittedName>
        <fullName evidence="2">Uncharacterized protein</fullName>
    </submittedName>
</protein>
<organism evidence="2 3">
    <name type="scientific">Rehmannia glutinosa</name>
    <name type="common">Chinese foxglove</name>
    <dbReference type="NCBI Taxonomy" id="99300"/>
    <lineage>
        <taxon>Eukaryota</taxon>
        <taxon>Viridiplantae</taxon>
        <taxon>Streptophyta</taxon>
        <taxon>Embryophyta</taxon>
        <taxon>Tracheophyta</taxon>
        <taxon>Spermatophyta</taxon>
        <taxon>Magnoliopsida</taxon>
        <taxon>eudicotyledons</taxon>
        <taxon>Gunneridae</taxon>
        <taxon>Pentapetalae</taxon>
        <taxon>asterids</taxon>
        <taxon>lamiids</taxon>
        <taxon>Lamiales</taxon>
        <taxon>Orobanchaceae</taxon>
        <taxon>Rehmannieae</taxon>
        <taxon>Rehmannia</taxon>
    </lineage>
</organism>
<dbReference type="PANTHER" id="PTHR35120">
    <property type="entry name" value="HISTONE ACETYLTRANSFERASE KAT6B-LIKE"/>
    <property type="match status" value="1"/>
</dbReference>
<feature type="compositionally biased region" description="Acidic residues" evidence="1">
    <location>
        <begin position="391"/>
        <end position="402"/>
    </location>
</feature>
<feature type="compositionally biased region" description="Pro residues" evidence="1">
    <location>
        <begin position="36"/>
        <end position="54"/>
    </location>
</feature>
<feature type="compositionally biased region" description="Low complexity" evidence="1">
    <location>
        <begin position="1"/>
        <end position="13"/>
    </location>
</feature>
<dbReference type="EMBL" id="JABTTQ020000005">
    <property type="protein sequence ID" value="KAK6154838.1"/>
    <property type="molecule type" value="Genomic_DNA"/>
</dbReference>
<feature type="compositionally biased region" description="Acidic residues" evidence="1">
    <location>
        <begin position="61"/>
        <end position="76"/>
    </location>
</feature>
<gene>
    <name evidence="2" type="ORF">DH2020_009086</name>
</gene>
<feature type="region of interest" description="Disordered" evidence="1">
    <location>
        <begin position="102"/>
        <end position="132"/>
    </location>
</feature>
<feature type="region of interest" description="Disordered" evidence="1">
    <location>
        <begin position="1"/>
        <end position="89"/>
    </location>
</feature>
<evidence type="ECO:0000256" key="1">
    <source>
        <dbReference type="SAM" id="MobiDB-lite"/>
    </source>
</evidence>
<sequence>MSSSSPSPQPLQQEQTHESDVVCEDSLPLNQETPIQPDPLPKSDPGNTHPPQPIVDPGENSPDEEDDDEDGEEIEEGQEHETLASMPLRLDPPITDLHVSVRDVTLASPSNTRRGANKRKKGKGKGKGYPKQQQAIDEKLQTLMAKLNPIPFIPNKILDFAKHENLLKKLGLWDFVHIDFDRRIRVDLIAELIVTYKAAKRASYVNGIRIPVSRADLARAFKLPLKKKGNVSGMEMDLESEALSDDSIGFIIEFVSDWVLLHEDMWMMPNEVTDWLKVIKDGHPEKVDWASLFWFMVEKELKQGGQLKDCYYASHLQHLMKFQREDVFVEENTLVEAVKSKEDDYEDVNEGDVKDCLMEGPSTELTLGQDSEKEEETKDLEMMDVENCKDSDDEEEEKEEEQGQWLLHGKNNLGEHFMQRCGDGFTGNLLQSMEANQMAFTSQDNSSSVDIRVDMPHITSVPSFFNNSGKRVIEHDDNHISHHSNDGNKKLRINDSWENKPVDFVTCMDQIQQVSERARMFYEEKEQALEQSNMNQQILLTELQKRDAVIEHLHKSRLEEMQKKDGEIYRLERELYLMGSVTEGYRKALKETQRAFAEYREKAQLPEEPTYKDAGPGGLMLTAAEIEKLRKKREEEYKMNCLIVEQKMKEAEEDFASRFFNECVEKLNIFDKRLTGVEADAKELIELCAKRKTRETEEAVPEVSETPQVPVTEEEVPENAEPQSIPKEEGKVSEVEENQPNE</sequence>
<feature type="compositionally biased region" description="Basic and acidic residues" evidence="1">
    <location>
        <begin position="375"/>
        <end position="390"/>
    </location>
</feature>
<dbReference type="PANTHER" id="PTHR35120:SF2">
    <property type="entry name" value="AMINOTRANSFERASE-LIKE PLANT MOBILE DOMAIN-CONTAINING PROTEIN"/>
    <property type="match status" value="1"/>
</dbReference>
<feature type="region of interest" description="Disordered" evidence="1">
    <location>
        <begin position="342"/>
        <end position="402"/>
    </location>
</feature>
<accession>A0ABR0X599</accession>
<dbReference type="Proteomes" id="UP001318860">
    <property type="component" value="Unassembled WGS sequence"/>
</dbReference>
<feature type="region of interest" description="Disordered" evidence="1">
    <location>
        <begin position="693"/>
        <end position="742"/>
    </location>
</feature>
<evidence type="ECO:0000313" key="3">
    <source>
        <dbReference type="Proteomes" id="UP001318860"/>
    </source>
</evidence>
<feature type="compositionally biased region" description="Basic residues" evidence="1">
    <location>
        <begin position="115"/>
        <end position="128"/>
    </location>
</feature>
<proteinExistence type="predicted"/>